<protein>
    <submittedName>
        <fullName evidence="4">GNAT family N-acetyltransferase</fullName>
    </submittedName>
</protein>
<dbReference type="InterPro" id="IPR050832">
    <property type="entry name" value="Bact_Acetyltransf"/>
</dbReference>
<dbReference type="PANTHER" id="PTHR43877:SF2">
    <property type="entry name" value="AMINOALKYLPHOSPHONATE N-ACETYLTRANSFERASE-RELATED"/>
    <property type="match status" value="1"/>
</dbReference>
<dbReference type="Gene3D" id="3.40.630.30">
    <property type="match status" value="1"/>
</dbReference>
<keyword evidence="5" id="KW-1185">Reference proteome</keyword>
<evidence type="ECO:0000313" key="5">
    <source>
        <dbReference type="Proteomes" id="UP000186609"/>
    </source>
</evidence>
<dbReference type="KEGG" id="rhy:RD110_18310"/>
<gene>
    <name evidence="4" type="ORF">RD110_18310</name>
</gene>
<dbReference type="InterPro" id="IPR000182">
    <property type="entry name" value="GNAT_dom"/>
</dbReference>
<dbReference type="AlphaFoldDB" id="A0A1P8JYT4"/>
<evidence type="ECO:0000256" key="1">
    <source>
        <dbReference type="ARBA" id="ARBA00022679"/>
    </source>
</evidence>
<sequence>MSTVVPTTSRQFQIVRADYRNTDHARAVVALLDAYAVDPAGGGHALSAFTRDHLVPALAARPQAFSVLAFDEGQAVGLVNCFEGFSTFACQPLVNVHDVAVLSAYRGRGVGAQMLSLVEEMARERGACKLTLEVLQGNHGAARLYERLGFADYQLDPLMGHARFMQKWLP</sequence>
<keyword evidence="2" id="KW-0012">Acyltransferase</keyword>
<evidence type="ECO:0000256" key="2">
    <source>
        <dbReference type="ARBA" id="ARBA00023315"/>
    </source>
</evidence>
<dbReference type="PROSITE" id="PS51186">
    <property type="entry name" value="GNAT"/>
    <property type="match status" value="1"/>
</dbReference>
<organism evidence="4 5">
    <name type="scientific">Rhodoferax koreensis</name>
    <dbReference type="NCBI Taxonomy" id="1842727"/>
    <lineage>
        <taxon>Bacteria</taxon>
        <taxon>Pseudomonadati</taxon>
        <taxon>Pseudomonadota</taxon>
        <taxon>Betaproteobacteria</taxon>
        <taxon>Burkholderiales</taxon>
        <taxon>Comamonadaceae</taxon>
        <taxon>Rhodoferax</taxon>
    </lineage>
</organism>
<dbReference type="InterPro" id="IPR016181">
    <property type="entry name" value="Acyl_CoA_acyltransferase"/>
</dbReference>
<dbReference type="Pfam" id="PF00583">
    <property type="entry name" value="Acetyltransf_1"/>
    <property type="match status" value="1"/>
</dbReference>
<feature type="domain" description="N-acetyltransferase" evidence="3">
    <location>
        <begin position="17"/>
        <end position="170"/>
    </location>
</feature>
<dbReference type="CDD" id="cd04301">
    <property type="entry name" value="NAT_SF"/>
    <property type="match status" value="1"/>
</dbReference>
<reference evidence="4 5" key="1">
    <citation type="submission" date="2017-01" db="EMBL/GenBank/DDBJ databases">
        <authorList>
            <person name="Mah S.A."/>
            <person name="Swanson W.J."/>
            <person name="Moy G.W."/>
            <person name="Vacquier V.D."/>
        </authorList>
    </citation>
    <scope>NUCLEOTIDE SEQUENCE [LARGE SCALE GENOMIC DNA]</scope>
    <source>
        <strain evidence="4 5">DCY110</strain>
    </source>
</reference>
<dbReference type="PANTHER" id="PTHR43877">
    <property type="entry name" value="AMINOALKYLPHOSPHONATE N-ACETYLTRANSFERASE-RELATED-RELATED"/>
    <property type="match status" value="1"/>
</dbReference>
<evidence type="ECO:0000259" key="3">
    <source>
        <dbReference type="PROSITE" id="PS51186"/>
    </source>
</evidence>
<accession>A0A1P8JYT4</accession>
<dbReference type="RefSeq" id="WP_076200904.1">
    <property type="nucleotide sequence ID" value="NZ_CP019236.1"/>
</dbReference>
<dbReference type="STRING" id="1842727.RD110_18310"/>
<dbReference type="EMBL" id="CP019236">
    <property type="protein sequence ID" value="APW38919.1"/>
    <property type="molecule type" value="Genomic_DNA"/>
</dbReference>
<dbReference type="SUPFAM" id="SSF55729">
    <property type="entry name" value="Acyl-CoA N-acyltransferases (Nat)"/>
    <property type="match status" value="1"/>
</dbReference>
<name>A0A1P8JYT4_9BURK</name>
<dbReference type="Proteomes" id="UP000186609">
    <property type="component" value="Chromosome"/>
</dbReference>
<evidence type="ECO:0000313" key="4">
    <source>
        <dbReference type="EMBL" id="APW38919.1"/>
    </source>
</evidence>
<proteinExistence type="predicted"/>
<dbReference type="GO" id="GO:0016747">
    <property type="term" value="F:acyltransferase activity, transferring groups other than amino-acyl groups"/>
    <property type="evidence" value="ECO:0007669"/>
    <property type="project" value="InterPro"/>
</dbReference>
<keyword evidence="1 4" id="KW-0808">Transferase</keyword>
<dbReference type="OrthoDB" id="9799601at2"/>